<organism evidence="2 3">
    <name type="scientific">Streptomyces albus</name>
    <dbReference type="NCBI Taxonomy" id="1888"/>
    <lineage>
        <taxon>Bacteria</taxon>
        <taxon>Bacillati</taxon>
        <taxon>Actinomycetota</taxon>
        <taxon>Actinomycetes</taxon>
        <taxon>Kitasatosporales</taxon>
        <taxon>Streptomycetaceae</taxon>
        <taxon>Streptomyces</taxon>
    </lineage>
</organism>
<evidence type="ECO:0000313" key="3">
    <source>
        <dbReference type="Proteomes" id="UP000298111"/>
    </source>
</evidence>
<proteinExistence type="predicted"/>
<dbReference type="RefSeq" id="WP_135567838.1">
    <property type="nucleotide sequence ID" value="NZ_CP103060.1"/>
</dbReference>
<sequence>MDEQRGPAGIPVPDSRLAAEATELVRDTTSDLIYDHSRRVFFFGCLLGRARQVSHDPELLYVAALFHDVGLGEPYRTSGRRFEVDSADEARRFLQARGVPDDSVRRVWTAIALHTAPGIPQYMEPEVALVTAGVEYDVLGFGFDEIAAADREAVVALHPRPAFKQSILRAFADGVEDRPETTFGNVKADVLAHYDPHFRRGDFVRTILESPWPE</sequence>
<dbReference type="Pfam" id="PF01966">
    <property type="entry name" value="HD"/>
    <property type="match status" value="1"/>
</dbReference>
<dbReference type="Proteomes" id="UP000298111">
    <property type="component" value="Unassembled WGS sequence"/>
</dbReference>
<evidence type="ECO:0000313" key="2">
    <source>
        <dbReference type="EMBL" id="TGG74687.1"/>
    </source>
</evidence>
<dbReference type="PANTHER" id="PTHR35569">
    <property type="entry name" value="CYANAMIDE HYDRATASE DDI2-RELATED"/>
    <property type="match status" value="1"/>
</dbReference>
<accession>A0A8H1L0Z0</accession>
<reference evidence="2 3" key="1">
    <citation type="submission" date="2018-10" db="EMBL/GenBank/DDBJ databases">
        <title>Isolation of pseudouridimycin from Streptomyces albus DSM 40763.</title>
        <authorList>
            <person name="Rosenqvist P."/>
            <person name="Metsae-Ketelae M."/>
            <person name="Virta P."/>
        </authorList>
    </citation>
    <scope>NUCLEOTIDE SEQUENCE [LARGE SCALE GENOMIC DNA]</scope>
    <source>
        <strain evidence="2 3">DSM 40763</strain>
    </source>
</reference>
<dbReference type="AlphaFoldDB" id="A0A8H1L0Z0"/>
<dbReference type="InterPro" id="IPR006674">
    <property type="entry name" value="HD_domain"/>
</dbReference>
<comment type="caution">
    <text evidence="2">The sequence shown here is derived from an EMBL/GenBank/DDBJ whole genome shotgun (WGS) entry which is preliminary data.</text>
</comment>
<feature type="domain" description="HD/PDEase" evidence="1">
    <location>
        <begin position="29"/>
        <end position="158"/>
    </location>
</feature>
<name>A0A8H1L0Z0_9ACTN</name>
<gene>
    <name evidence="2" type="ORF">D8771_34390</name>
</gene>
<dbReference type="Gene3D" id="1.10.3210.10">
    <property type="entry name" value="Hypothetical protein af1432"/>
    <property type="match status" value="1"/>
</dbReference>
<dbReference type="GeneID" id="75185446"/>
<protein>
    <submittedName>
        <fullName evidence="2">HD domain-containing protein</fullName>
    </submittedName>
</protein>
<dbReference type="CDD" id="cd00077">
    <property type="entry name" value="HDc"/>
    <property type="match status" value="1"/>
</dbReference>
<dbReference type="EMBL" id="RCIY01000120">
    <property type="protein sequence ID" value="TGG74687.1"/>
    <property type="molecule type" value="Genomic_DNA"/>
</dbReference>
<dbReference type="InterPro" id="IPR003607">
    <property type="entry name" value="HD/PDEase_dom"/>
</dbReference>
<dbReference type="SMART" id="SM00471">
    <property type="entry name" value="HDc"/>
    <property type="match status" value="1"/>
</dbReference>
<dbReference type="SUPFAM" id="SSF109604">
    <property type="entry name" value="HD-domain/PDEase-like"/>
    <property type="match status" value="1"/>
</dbReference>
<evidence type="ECO:0000259" key="1">
    <source>
        <dbReference type="SMART" id="SM00471"/>
    </source>
</evidence>
<dbReference type="PANTHER" id="PTHR35569:SF1">
    <property type="entry name" value="CYANAMIDE HYDRATASE DDI2-RELATED"/>
    <property type="match status" value="1"/>
</dbReference>